<evidence type="ECO:0000313" key="2">
    <source>
        <dbReference type="EMBL" id="KAK3373950.1"/>
    </source>
</evidence>
<gene>
    <name evidence="2" type="ORF">B0T24DRAFT_280900</name>
</gene>
<accession>A0AAE0N8B4</accession>
<dbReference type="AlphaFoldDB" id="A0AAE0N8B4"/>
<reference evidence="2" key="1">
    <citation type="journal article" date="2023" name="Mol. Phylogenet. Evol.">
        <title>Genome-scale phylogeny and comparative genomics of the fungal order Sordariales.</title>
        <authorList>
            <person name="Hensen N."/>
            <person name="Bonometti L."/>
            <person name="Westerberg I."/>
            <person name="Brannstrom I.O."/>
            <person name="Guillou S."/>
            <person name="Cros-Aarteil S."/>
            <person name="Calhoun S."/>
            <person name="Haridas S."/>
            <person name="Kuo A."/>
            <person name="Mondo S."/>
            <person name="Pangilinan J."/>
            <person name="Riley R."/>
            <person name="LaButti K."/>
            <person name="Andreopoulos B."/>
            <person name="Lipzen A."/>
            <person name="Chen C."/>
            <person name="Yan M."/>
            <person name="Daum C."/>
            <person name="Ng V."/>
            <person name="Clum A."/>
            <person name="Steindorff A."/>
            <person name="Ohm R.A."/>
            <person name="Martin F."/>
            <person name="Silar P."/>
            <person name="Natvig D.O."/>
            <person name="Lalanne C."/>
            <person name="Gautier V."/>
            <person name="Ament-Velasquez S.L."/>
            <person name="Kruys A."/>
            <person name="Hutchinson M.I."/>
            <person name="Powell A.J."/>
            <person name="Barry K."/>
            <person name="Miller A.N."/>
            <person name="Grigoriev I.V."/>
            <person name="Debuchy R."/>
            <person name="Gladieux P."/>
            <person name="Hiltunen Thoren M."/>
            <person name="Johannesson H."/>
        </authorList>
    </citation>
    <scope>NUCLEOTIDE SEQUENCE</scope>
    <source>
        <strain evidence="2">CBS 958.72</strain>
    </source>
</reference>
<dbReference type="EMBL" id="JAULSN010000004">
    <property type="protein sequence ID" value="KAK3373950.1"/>
    <property type="molecule type" value="Genomic_DNA"/>
</dbReference>
<keyword evidence="1" id="KW-1133">Transmembrane helix</keyword>
<organism evidence="2 3">
    <name type="scientific">Lasiosphaeria ovina</name>
    <dbReference type="NCBI Taxonomy" id="92902"/>
    <lineage>
        <taxon>Eukaryota</taxon>
        <taxon>Fungi</taxon>
        <taxon>Dikarya</taxon>
        <taxon>Ascomycota</taxon>
        <taxon>Pezizomycotina</taxon>
        <taxon>Sordariomycetes</taxon>
        <taxon>Sordariomycetidae</taxon>
        <taxon>Sordariales</taxon>
        <taxon>Lasiosphaeriaceae</taxon>
        <taxon>Lasiosphaeria</taxon>
    </lineage>
</organism>
<keyword evidence="1" id="KW-0472">Membrane</keyword>
<evidence type="ECO:0000256" key="1">
    <source>
        <dbReference type="SAM" id="Phobius"/>
    </source>
</evidence>
<reference evidence="2" key="2">
    <citation type="submission" date="2023-06" db="EMBL/GenBank/DDBJ databases">
        <authorList>
            <consortium name="Lawrence Berkeley National Laboratory"/>
            <person name="Haridas S."/>
            <person name="Hensen N."/>
            <person name="Bonometti L."/>
            <person name="Westerberg I."/>
            <person name="Brannstrom I.O."/>
            <person name="Guillou S."/>
            <person name="Cros-Aarteil S."/>
            <person name="Calhoun S."/>
            <person name="Kuo A."/>
            <person name="Mondo S."/>
            <person name="Pangilinan J."/>
            <person name="Riley R."/>
            <person name="Labutti K."/>
            <person name="Andreopoulos B."/>
            <person name="Lipzen A."/>
            <person name="Chen C."/>
            <person name="Yanf M."/>
            <person name="Daum C."/>
            <person name="Ng V."/>
            <person name="Clum A."/>
            <person name="Steindorff A."/>
            <person name="Ohm R."/>
            <person name="Martin F."/>
            <person name="Silar P."/>
            <person name="Natvig D."/>
            <person name="Lalanne C."/>
            <person name="Gautier V."/>
            <person name="Ament-Velasquez S.L."/>
            <person name="Kruys A."/>
            <person name="Hutchinson M.I."/>
            <person name="Powell A.J."/>
            <person name="Barry K."/>
            <person name="Miller A.N."/>
            <person name="Grigoriev I.V."/>
            <person name="Debuchy R."/>
            <person name="Gladieux P."/>
            <person name="Thoren M.H."/>
            <person name="Johannesson H."/>
        </authorList>
    </citation>
    <scope>NUCLEOTIDE SEQUENCE</scope>
    <source>
        <strain evidence="2">CBS 958.72</strain>
    </source>
</reference>
<sequence length="222" mass="24686">MSASKHARHAMPCHAMPCYAIPCLAWSAAAPKGKKGSPKGKKRKPQGSPSVLLPFFSCRIRTHSRLEQDARLVRPELRFPCCAVAGGWLLPRPRHHHVSLGSVLRLSLAYLAGLARKARRSRWSSVAFLPLRPFFGIFLLLSSFVALPSPISPRPQRQQRRGEMAGSLSNSASHRHRLLYAAIVALVAVVVFKTDLSGQYAHIFIHEIRHTYSVSNIQYPIS</sequence>
<keyword evidence="1" id="KW-0812">Transmembrane</keyword>
<proteinExistence type="predicted"/>
<comment type="caution">
    <text evidence="2">The sequence shown here is derived from an EMBL/GenBank/DDBJ whole genome shotgun (WGS) entry which is preliminary data.</text>
</comment>
<protein>
    <submittedName>
        <fullName evidence="2">Uncharacterized protein</fullName>
    </submittedName>
</protein>
<feature type="transmembrane region" description="Helical" evidence="1">
    <location>
        <begin position="126"/>
        <end position="147"/>
    </location>
</feature>
<evidence type="ECO:0000313" key="3">
    <source>
        <dbReference type="Proteomes" id="UP001287356"/>
    </source>
</evidence>
<dbReference type="Proteomes" id="UP001287356">
    <property type="component" value="Unassembled WGS sequence"/>
</dbReference>
<name>A0AAE0N8B4_9PEZI</name>
<keyword evidence="3" id="KW-1185">Reference proteome</keyword>
<feature type="transmembrane region" description="Helical" evidence="1">
    <location>
        <begin position="178"/>
        <end position="196"/>
    </location>
</feature>